<protein>
    <submittedName>
        <fullName evidence="1">Uncharacterized protein</fullName>
    </submittedName>
</protein>
<gene>
    <name evidence="1" type="ORF">C8D98_2709</name>
</gene>
<evidence type="ECO:0000313" key="1">
    <source>
        <dbReference type="EMBL" id="TCK58194.1"/>
    </source>
</evidence>
<reference evidence="1 2" key="1">
    <citation type="submission" date="2019-03" db="EMBL/GenBank/DDBJ databases">
        <title>Genomic Encyclopedia of Type Strains, Phase IV (KMG-IV): sequencing the most valuable type-strain genomes for metagenomic binning, comparative biology and taxonomic classification.</title>
        <authorList>
            <person name="Goeker M."/>
        </authorList>
    </citation>
    <scope>NUCLEOTIDE SEQUENCE [LARGE SCALE GENOMIC DNA]</scope>
    <source>
        <strain evidence="1 2">DSM 24984</strain>
    </source>
</reference>
<keyword evidence="2" id="KW-1185">Reference proteome</keyword>
<comment type="caution">
    <text evidence="1">The sequence shown here is derived from an EMBL/GenBank/DDBJ whole genome shotgun (WGS) entry which is preliminary data.</text>
</comment>
<sequence>MNRFANFARSSLSEYLPADATELSVEHPERFPYGNFTAVIWNKGFAAPSEDDGREIVLVTRTEAGMTIQRGLEGTEAADWNTGSLIANVVTADTLNSISAFIAARTLTQSGAIEPSDSFVLLSYAENESVKTFTLPEAALFSGNMLTIMNCGRGMTQFAVLSTAENDVIGFDGQTQVIVGAGCTLRISVINGIWQITGTEAFSPRSFQQISTSGQLNACGTVVYADASQYPLSLYIADNPAMRNVPFPVLKSDSSANKITLYHQSTGSVVSELSKKGECAWLMLNGSGGVEVLSASGGGSSGSANLHITATGFVQLSKEVSLVFADTSNGYAYVSLGSASQTAGQKVTVIRTDSTPNPVMVGGLSGGEYFLNAEGDYASFACSGTKWFRAG</sequence>
<name>A0A4R1K2E4_9BACT</name>
<dbReference type="Proteomes" id="UP000294614">
    <property type="component" value="Unassembled WGS sequence"/>
</dbReference>
<accession>A0A4R1K2E4</accession>
<dbReference type="AlphaFoldDB" id="A0A4R1K2E4"/>
<dbReference type="OrthoDB" id="657052at2"/>
<dbReference type="EMBL" id="SMGG01000008">
    <property type="protein sequence ID" value="TCK58194.1"/>
    <property type="molecule type" value="Genomic_DNA"/>
</dbReference>
<dbReference type="RefSeq" id="WP_132874673.1">
    <property type="nucleotide sequence ID" value="NZ_SMGG01000008.1"/>
</dbReference>
<evidence type="ECO:0000313" key="2">
    <source>
        <dbReference type="Proteomes" id="UP000294614"/>
    </source>
</evidence>
<organism evidence="1 2">
    <name type="scientific">Seleniivibrio woodruffii</name>
    <dbReference type="NCBI Taxonomy" id="1078050"/>
    <lineage>
        <taxon>Bacteria</taxon>
        <taxon>Pseudomonadati</taxon>
        <taxon>Deferribacterota</taxon>
        <taxon>Deferribacteres</taxon>
        <taxon>Deferribacterales</taxon>
        <taxon>Geovibrionaceae</taxon>
        <taxon>Seleniivibrio</taxon>
    </lineage>
</organism>
<proteinExistence type="predicted"/>